<gene>
    <name evidence="1" type="ORF">SMTD_LOCUS4300</name>
</gene>
<evidence type="ECO:0000313" key="1">
    <source>
        <dbReference type="EMBL" id="VDP05167.1"/>
    </source>
</evidence>
<protein>
    <submittedName>
        <fullName evidence="1">Uncharacterized protein</fullName>
    </submittedName>
</protein>
<dbReference type="AlphaFoldDB" id="A0A183NQB4"/>
<proteinExistence type="predicted"/>
<organism evidence="1 2">
    <name type="scientific">Schistosoma mattheei</name>
    <dbReference type="NCBI Taxonomy" id="31246"/>
    <lineage>
        <taxon>Eukaryota</taxon>
        <taxon>Metazoa</taxon>
        <taxon>Spiralia</taxon>
        <taxon>Lophotrochozoa</taxon>
        <taxon>Platyhelminthes</taxon>
        <taxon>Trematoda</taxon>
        <taxon>Digenea</taxon>
        <taxon>Strigeidida</taxon>
        <taxon>Schistosomatoidea</taxon>
        <taxon>Schistosomatidae</taxon>
        <taxon>Schistosoma</taxon>
    </lineage>
</organism>
<name>A0A183NQB4_9TREM</name>
<dbReference type="STRING" id="31246.A0A183NQB4"/>
<accession>A0A183NQB4</accession>
<keyword evidence="2" id="KW-1185">Reference proteome</keyword>
<reference evidence="1 2" key="1">
    <citation type="submission" date="2018-11" db="EMBL/GenBank/DDBJ databases">
        <authorList>
            <consortium name="Pathogen Informatics"/>
        </authorList>
    </citation>
    <scope>NUCLEOTIDE SEQUENCE [LARGE SCALE GENOMIC DNA]</scope>
    <source>
        <strain>Denwood</strain>
        <strain evidence="2">Zambia</strain>
    </source>
</reference>
<dbReference type="EMBL" id="UZAL01011404">
    <property type="protein sequence ID" value="VDP05167.1"/>
    <property type="molecule type" value="Genomic_DNA"/>
</dbReference>
<evidence type="ECO:0000313" key="2">
    <source>
        <dbReference type="Proteomes" id="UP000269396"/>
    </source>
</evidence>
<dbReference type="Proteomes" id="UP000269396">
    <property type="component" value="Unassembled WGS sequence"/>
</dbReference>
<sequence>MRQVSLRYGSQRITEVKKYSPSQDIINTGKFSESTNKRSDSSIQCNEYTDITNSSKSLDPCDDTDQLSEVMTNGYSKRKEIDQEFDKKPSLREGKNKVKEEVERIEEGKVELFDEAFKIFRK</sequence>